<dbReference type="OrthoDB" id="2014339at2759"/>
<dbReference type="Pfam" id="PF12049">
    <property type="entry name" value="DUF3531"/>
    <property type="match status" value="1"/>
</dbReference>
<feature type="region of interest" description="Disordered" evidence="1">
    <location>
        <begin position="150"/>
        <end position="198"/>
    </location>
</feature>
<protein>
    <recommendedName>
        <fullName evidence="4">DUF3531 domain-containing protein</fullName>
    </recommendedName>
</protein>
<keyword evidence="3" id="KW-1185">Reference proteome</keyword>
<accession>A0A388K4L2</accession>
<dbReference type="Proteomes" id="UP000265515">
    <property type="component" value="Unassembled WGS sequence"/>
</dbReference>
<comment type="caution">
    <text evidence="2">The sequence shown here is derived from an EMBL/GenBank/DDBJ whole genome shotgun (WGS) entry which is preliminary data.</text>
</comment>
<feature type="compositionally biased region" description="Basic and acidic residues" evidence="1">
    <location>
        <begin position="176"/>
        <end position="190"/>
    </location>
</feature>
<evidence type="ECO:0000313" key="3">
    <source>
        <dbReference type="Proteomes" id="UP000265515"/>
    </source>
</evidence>
<dbReference type="Gramene" id="GBG64994">
    <property type="protein sequence ID" value="GBG64994"/>
    <property type="gene ID" value="CBR_g48743"/>
</dbReference>
<dbReference type="PANTHER" id="PTHR46737">
    <property type="entry name" value="OS02G0827600 PROTEIN"/>
    <property type="match status" value="1"/>
</dbReference>
<sequence>MSVGTAMAAQTAGLCGICRSASYGGGCGSGKQQCDVGDGGGGKTFVCGGAWSSSTKVRSAPSSSPAISSLSVVGYDEAMSKGGSSICRSVDRRDISTVRSCPSLWTGGATRGCGMLAGCGAGTARRRRVTFGVKERATGELAAGVGNRRWRRRCARREQKQEDEDLGTAARAMGKTTREQRRERRREENPRPQPPDYPEWAQVLERSAEVDDAWAEILQDSIGDPEAMKKKIDARIEKWSNEHMQKKTGVAAPMEVSFRDFDPFDTYIWVELYKRPSQKDTEILASVMRSWFVLGRLGGFNYMNMQLTKKKYDEPMSYSPADAAEALPACFHNIGDWEFQDTWGRIWADLGTSDPVALDVLINSLATVCNDHVGIKRLVFGKRGGPPDWDEDASEENVDGYVRVEL</sequence>
<dbReference type="AlphaFoldDB" id="A0A388K4L2"/>
<dbReference type="InterPro" id="IPR021920">
    <property type="entry name" value="DUF3531"/>
</dbReference>
<proteinExistence type="predicted"/>
<evidence type="ECO:0008006" key="4">
    <source>
        <dbReference type="Google" id="ProtNLM"/>
    </source>
</evidence>
<reference evidence="2 3" key="1">
    <citation type="journal article" date="2018" name="Cell">
        <title>The Chara Genome: Secondary Complexity and Implications for Plant Terrestrialization.</title>
        <authorList>
            <person name="Nishiyama T."/>
            <person name="Sakayama H."/>
            <person name="Vries J.D."/>
            <person name="Buschmann H."/>
            <person name="Saint-Marcoux D."/>
            <person name="Ullrich K.K."/>
            <person name="Haas F.B."/>
            <person name="Vanderstraeten L."/>
            <person name="Becker D."/>
            <person name="Lang D."/>
            <person name="Vosolsobe S."/>
            <person name="Rombauts S."/>
            <person name="Wilhelmsson P.K.I."/>
            <person name="Janitza P."/>
            <person name="Kern R."/>
            <person name="Heyl A."/>
            <person name="Rumpler F."/>
            <person name="Villalobos L.I.A.C."/>
            <person name="Clay J.M."/>
            <person name="Skokan R."/>
            <person name="Toyoda A."/>
            <person name="Suzuki Y."/>
            <person name="Kagoshima H."/>
            <person name="Schijlen E."/>
            <person name="Tajeshwar N."/>
            <person name="Catarino B."/>
            <person name="Hetherington A.J."/>
            <person name="Saltykova A."/>
            <person name="Bonnot C."/>
            <person name="Breuninger H."/>
            <person name="Symeonidi A."/>
            <person name="Radhakrishnan G.V."/>
            <person name="Van Nieuwerburgh F."/>
            <person name="Deforce D."/>
            <person name="Chang C."/>
            <person name="Karol K.G."/>
            <person name="Hedrich R."/>
            <person name="Ulvskov P."/>
            <person name="Glockner G."/>
            <person name="Delwiche C.F."/>
            <person name="Petrasek J."/>
            <person name="Van de Peer Y."/>
            <person name="Friml J."/>
            <person name="Beilby M."/>
            <person name="Dolan L."/>
            <person name="Kohara Y."/>
            <person name="Sugano S."/>
            <person name="Fujiyama A."/>
            <person name="Delaux P.-M."/>
            <person name="Quint M."/>
            <person name="TheiBen G."/>
            <person name="Hagemann M."/>
            <person name="Harholt J."/>
            <person name="Dunand C."/>
            <person name="Zachgo S."/>
            <person name="Langdale J."/>
            <person name="Maumus F."/>
            <person name="Straeten D.V.D."/>
            <person name="Gould S.B."/>
            <person name="Rensing S.A."/>
        </authorList>
    </citation>
    <scope>NUCLEOTIDE SEQUENCE [LARGE SCALE GENOMIC DNA]</scope>
    <source>
        <strain evidence="2 3">S276</strain>
    </source>
</reference>
<name>A0A388K4L2_CHABU</name>
<dbReference type="EMBL" id="BFEA01000056">
    <property type="protein sequence ID" value="GBG64994.1"/>
    <property type="molecule type" value="Genomic_DNA"/>
</dbReference>
<gene>
    <name evidence="2" type="ORF">CBR_g48743</name>
</gene>
<dbReference type="PANTHER" id="PTHR46737:SF2">
    <property type="entry name" value="OS02G0827600 PROTEIN"/>
    <property type="match status" value="1"/>
</dbReference>
<evidence type="ECO:0000256" key="1">
    <source>
        <dbReference type="SAM" id="MobiDB-lite"/>
    </source>
</evidence>
<organism evidence="2 3">
    <name type="scientific">Chara braunii</name>
    <name type="common">Braun's stonewort</name>
    <dbReference type="NCBI Taxonomy" id="69332"/>
    <lineage>
        <taxon>Eukaryota</taxon>
        <taxon>Viridiplantae</taxon>
        <taxon>Streptophyta</taxon>
        <taxon>Charophyceae</taxon>
        <taxon>Charales</taxon>
        <taxon>Characeae</taxon>
        <taxon>Chara</taxon>
    </lineage>
</organism>
<dbReference type="STRING" id="69332.A0A388K4L2"/>
<evidence type="ECO:0000313" key="2">
    <source>
        <dbReference type="EMBL" id="GBG64994.1"/>
    </source>
</evidence>